<dbReference type="SUPFAM" id="SSF52374">
    <property type="entry name" value="Nucleotidylyl transferase"/>
    <property type="match status" value="1"/>
</dbReference>
<keyword evidence="2" id="KW-0479">Metal-binding</keyword>
<evidence type="ECO:0000256" key="3">
    <source>
        <dbReference type="ARBA" id="ARBA00022741"/>
    </source>
</evidence>
<comment type="caution">
    <text evidence="10">The sequence shown here is derived from an EMBL/GenBank/DDBJ whole genome shotgun (WGS) entry which is preliminary data.</text>
</comment>
<evidence type="ECO:0000256" key="8">
    <source>
        <dbReference type="RuleBase" id="RU363037"/>
    </source>
</evidence>
<evidence type="ECO:0000256" key="4">
    <source>
        <dbReference type="ARBA" id="ARBA00022833"/>
    </source>
</evidence>
<dbReference type="InterPro" id="IPR020058">
    <property type="entry name" value="Glu/Gln-tRNA-synth_Ib_cat-dom"/>
</dbReference>
<evidence type="ECO:0000256" key="1">
    <source>
        <dbReference type="ARBA" id="ARBA00022598"/>
    </source>
</evidence>
<dbReference type="PANTHER" id="PTHR43311">
    <property type="entry name" value="GLUTAMATE--TRNA LIGASE"/>
    <property type="match status" value="1"/>
</dbReference>
<keyword evidence="6 7" id="KW-0030">Aminoacyl-tRNA synthetase</keyword>
<organism evidence="10 11">
    <name type="scientific">Luteibacter jiangsuensis</name>
    <dbReference type="NCBI Taxonomy" id="637577"/>
    <lineage>
        <taxon>Bacteria</taxon>
        <taxon>Pseudomonadati</taxon>
        <taxon>Pseudomonadota</taxon>
        <taxon>Gammaproteobacteria</taxon>
        <taxon>Lysobacterales</taxon>
        <taxon>Rhodanobacteraceae</taxon>
        <taxon>Luteibacter</taxon>
    </lineage>
</organism>
<evidence type="ECO:0000256" key="6">
    <source>
        <dbReference type="ARBA" id="ARBA00023146"/>
    </source>
</evidence>
<feature type="domain" description="Glutamyl/glutaminyl-tRNA synthetase class Ib catalytic" evidence="9">
    <location>
        <begin position="8"/>
        <end position="109"/>
    </location>
</feature>
<evidence type="ECO:0000256" key="2">
    <source>
        <dbReference type="ARBA" id="ARBA00022723"/>
    </source>
</evidence>
<protein>
    <recommendedName>
        <fullName evidence="7">Glutamyl-Q tRNA(Asp) synthetase</fullName>
        <shortName evidence="7">Glu-Q-RSs</shortName>
        <ecNumber evidence="7">6.1.1.-</ecNumber>
    </recommendedName>
</protein>
<feature type="binding site" evidence="7">
    <location>
        <begin position="10"/>
        <end position="14"/>
    </location>
    <ligand>
        <name>L-glutamate</name>
        <dbReference type="ChEBI" id="CHEBI:29985"/>
    </ligand>
</feature>
<feature type="domain" description="Glutamyl/glutaminyl-tRNA synthetase class Ib catalytic" evidence="9">
    <location>
        <begin position="145"/>
        <end position="262"/>
    </location>
</feature>
<gene>
    <name evidence="7" type="primary">gluQ</name>
    <name evidence="10" type="ORF">HBF26_17755</name>
</gene>
<dbReference type="InterPro" id="IPR014729">
    <property type="entry name" value="Rossmann-like_a/b/a_fold"/>
</dbReference>
<keyword evidence="11" id="KW-1185">Reference proteome</keyword>
<dbReference type="RefSeq" id="WP_167129378.1">
    <property type="nucleotide sequence ID" value="NZ_JAAQQR010000011.1"/>
</dbReference>
<sequence length="294" mass="31634">MTTRPRYRGRFAPSPTGALHFGSLVAAVGSWLVARHAGGEWLVRIEDIDPPREVPGSAASILATLYAFGLSADAPPVYQSQRQPLYAAAFERLRNEGRLFPCWCSRTDLAAAGGFHRDGLCVAPPDPSRPPAWRLLTPDLTLRWTDDLQGPQAENLREAAGDFVIRRVEGLWSYQLACVVDDADQGVTHVVRGADLLDSTARQIHLQHLLGLPTPGYLHLPLVLDAEGRKLSKSTAALPVDAHDPLPALRAALDRLGVTAQSAATTPDGLLRDALLAFKPASLRRSSLGAAATL</sequence>
<feature type="short sequence motif" description="'HIGH' region" evidence="7">
    <location>
        <begin position="13"/>
        <end position="23"/>
    </location>
</feature>
<accession>A0ABX0QAE6</accession>
<dbReference type="EMBL" id="JAAQQR010000011">
    <property type="protein sequence ID" value="NID06741.1"/>
    <property type="molecule type" value="Genomic_DNA"/>
</dbReference>
<feature type="short sequence motif" description="'KMSKS' region" evidence="7">
    <location>
        <begin position="230"/>
        <end position="234"/>
    </location>
</feature>
<dbReference type="PANTHER" id="PTHR43311:SF1">
    <property type="entry name" value="GLUTAMYL-Q TRNA(ASP) SYNTHETASE"/>
    <property type="match status" value="1"/>
</dbReference>
<keyword evidence="4" id="KW-0862">Zinc</keyword>
<keyword evidence="5 7" id="KW-0067">ATP-binding</keyword>
<comment type="function">
    <text evidence="7">Catalyzes the tRNA-independent activation of glutamate in presence of ATP and the subsequent transfer of glutamate onto a tRNA(Asp). Glutamate is transferred on the 2-amino-5-(4,5-dihydroxy-2-cyclopenten-1-yl) moiety of the queuosine in the wobble position of the QUC anticodon.</text>
</comment>
<dbReference type="Pfam" id="PF00749">
    <property type="entry name" value="tRNA-synt_1c"/>
    <property type="match status" value="2"/>
</dbReference>
<dbReference type="InterPro" id="IPR022380">
    <property type="entry name" value="Glu-Q_tRNA(Asp)_Synthase"/>
</dbReference>
<dbReference type="NCBIfam" id="NF004314">
    <property type="entry name" value="PRK05710.1-3"/>
    <property type="match status" value="1"/>
</dbReference>
<evidence type="ECO:0000256" key="5">
    <source>
        <dbReference type="ARBA" id="ARBA00022840"/>
    </source>
</evidence>
<comment type="similarity">
    <text evidence="7">Belongs to the class-I aminoacyl-tRNA synthetase family. GluQ subfamily.</text>
</comment>
<reference evidence="10 11" key="1">
    <citation type="journal article" date="2011" name="Curr. Microbiol.">
        <title>Luteibacter jiangsuensis sp. nov.: a methamidophos-degrading bacterium isolated from a methamidophos-manufacturing factory.</title>
        <authorList>
            <person name="Wang L."/>
            <person name="Wang G.L."/>
            <person name="Li S.P."/>
            <person name="Jiang J.D."/>
        </authorList>
    </citation>
    <scope>NUCLEOTIDE SEQUENCE [LARGE SCALE GENOMIC DNA]</scope>
    <source>
        <strain evidence="10 11">CGMCC 1.10133</strain>
    </source>
</reference>
<comment type="caution">
    <text evidence="7">Lacks conserved residue(s) required for the propagation of feature annotation.</text>
</comment>
<keyword evidence="3 7" id="KW-0547">Nucleotide-binding</keyword>
<evidence type="ECO:0000313" key="11">
    <source>
        <dbReference type="Proteomes" id="UP001429601"/>
    </source>
</evidence>
<name>A0ABX0QAE6_9GAMM</name>
<feature type="binding site" evidence="7">
    <location>
        <position position="192"/>
    </location>
    <ligand>
        <name>L-glutamate</name>
        <dbReference type="ChEBI" id="CHEBI:29985"/>
    </ligand>
</feature>
<evidence type="ECO:0000256" key="7">
    <source>
        <dbReference type="HAMAP-Rule" id="MF_01428"/>
    </source>
</evidence>
<dbReference type="NCBIfam" id="TIGR03838">
    <property type="entry name" value="queuosine_YadB"/>
    <property type="match status" value="1"/>
</dbReference>
<feature type="binding site" evidence="7">
    <location>
        <position position="174"/>
    </location>
    <ligand>
        <name>L-glutamate</name>
        <dbReference type="ChEBI" id="CHEBI:29985"/>
    </ligand>
</feature>
<dbReference type="EC" id="6.1.1.-" evidence="7"/>
<dbReference type="InterPro" id="IPR049940">
    <property type="entry name" value="GluQ/Sye"/>
</dbReference>
<dbReference type="HAMAP" id="MF_01428">
    <property type="entry name" value="Glu_Q_tRNA_synth"/>
    <property type="match status" value="1"/>
</dbReference>
<evidence type="ECO:0000259" key="9">
    <source>
        <dbReference type="Pfam" id="PF00749"/>
    </source>
</evidence>
<keyword evidence="8" id="KW-0648">Protein biosynthesis</keyword>
<dbReference type="PRINTS" id="PR00987">
    <property type="entry name" value="TRNASYNTHGLU"/>
</dbReference>
<proteinExistence type="inferred from homology"/>
<dbReference type="InterPro" id="IPR000924">
    <property type="entry name" value="Glu/Gln-tRNA-synth"/>
</dbReference>
<dbReference type="Proteomes" id="UP001429601">
    <property type="component" value="Unassembled WGS sequence"/>
</dbReference>
<feature type="binding site" evidence="7">
    <location>
        <position position="233"/>
    </location>
    <ligand>
        <name>ATP</name>
        <dbReference type="ChEBI" id="CHEBI:30616"/>
    </ligand>
</feature>
<keyword evidence="1 7" id="KW-0436">Ligase</keyword>
<evidence type="ECO:0000313" key="10">
    <source>
        <dbReference type="EMBL" id="NID06741.1"/>
    </source>
</evidence>
<dbReference type="GO" id="GO:0016874">
    <property type="term" value="F:ligase activity"/>
    <property type="evidence" value="ECO:0007669"/>
    <property type="project" value="UniProtKB-KW"/>
</dbReference>
<dbReference type="Gene3D" id="3.40.50.620">
    <property type="entry name" value="HUPs"/>
    <property type="match status" value="1"/>
</dbReference>
<feature type="binding site" evidence="7">
    <location>
        <position position="46"/>
    </location>
    <ligand>
        <name>L-glutamate</name>
        <dbReference type="ChEBI" id="CHEBI:29985"/>
    </ligand>
</feature>